<proteinExistence type="predicted"/>
<dbReference type="InterPro" id="IPR003594">
    <property type="entry name" value="HATPase_dom"/>
</dbReference>
<evidence type="ECO:0000259" key="9">
    <source>
        <dbReference type="PROSITE" id="PS50109"/>
    </source>
</evidence>
<evidence type="ECO:0000313" key="11">
    <source>
        <dbReference type="Proteomes" id="UP000753908"/>
    </source>
</evidence>
<reference evidence="10" key="1">
    <citation type="submission" date="2021-05" db="EMBL/GenBank/DDBJ databases">
        <authorList>
            <person name="Pietrasiak N."/>
            <person name="Ward R."/>
            <person name="Stajich J.E."/>
            <person name="Kurbessoian T."/>
        </authorList>
    </citation>
    <scope>NUCLEOTIDE SEQUENCE</scope>
    <source>
        <strain evidence="10">CPER-KK1</strain>
    </source>
</reference>
<dbReference type="SMART" id="SM00388">
    <property type="entry name" value="HisKA"/>
    <property type="match status" value="1"/>
</dbReference>
<accession>A0A951PJ28</accession>
<dbReference type="FunFam" id="3.30.565.10:FF:000006">
    <property type="entry name" value="Sensor histidine kinase WalK"/>
    <property type="match status" value="1"/>
</dbReference>
<dbReference type="InterPro" id="IPR036097">
    <property type="entry name" value="HisK_dim/P_sf"/>
</dbReference>
<comment type="caution">
    <text evidence="10">The sequence shown here is derived from an EMBL/GenBank/DDBJ whole genome shotgun (WGS) entry which is preliminary data.</text>
</comment>
<dbReference type="SUPFAM" id="SSF55874">
    <property type="entry name" value="ATPase domain of HSP90 chaperone/DNA topoisomerase II/histidine kinase"/>
    <property type="match status" value="1"/>
</dbReference>
<name>A0A951PJ28_9CYAN</name>
<keyword evidence="8" id="KW-0812">Transmembrane</keyword>
<keyword evidence="8" id="KW-0472">Membrane</keyword>
<evidence type="ECO:0000256" key="7">
    <source>
        <dbReference type="SAM" id="Coils"/>
    </source>
</evidence>
<evidence type="ECO:0000256" key="4">
    <source>
        <dbReference type="ARBA" id="ARBA00022679"/>
    </source>
</evidence>
<evidence type="ECO:0000313" key="10">
    <source>
        <dbReference type="EMBL" id="MBW4544810.1"/>
    </source>
</evidence>
<evidence type="ECO:0000256" key="1">
    <source>
        <dbReference type="ARBA" id="ARBA00000085"/>
    </source>
</evidence>
<dbReference type="Gene3D" id="1.10.287.130">
    <property type="match status" value="1"/>
</dbReference>
<dbReference type="Pfam" id="PF05227">
    <property type="entry name" value="CHASE3"/>
    <property type="match status" value="1"/>
</dbReference>
<dbReference type="CDD" id="cd00082">
    <property type="entry name" value="HisKA"/>
    <property type="match status" value="1"/>
</dbReference>
<evidence type="ECO:0000256" key="3">
    <source>
        <dbReference type="ARBA" id="ARBA00022553"/>
    </source>
</evidence>
<dbReference type="Proteomes" id="UP000753908">
    <property type="component" value="Unassembled WGS sequence"/>
</dbReference>
<dbReference type="Pfam" id="PF02518">
    <property type="entry name" value="HATPase_c"/>
    <property type="match status" value="1"/>
</dbReference>
<keyword evidence="6" id="KW-0902">Two-component regulatory system</keyword>
<comment type="catalytic activity">
    <reaction evidence="1">
        <text>ATP + protein L-histidine = ADP + protein N-phospho-L-histidine.</text>
        <dbReference type="EC" id="2.7.13.3"/>
    </reaction>
</comment>
<dbReference type="CDD" id="cd19410">
    <property type="entry name" value="HK9-like_sensor"/>
    <property type="match status" value="1"/>
</dbReference>
<dbReference type="SMART" id="SM00387">
    <property type="entry name" value="HATPase_c"/>
    <property type="match status" value="1"/>
</dbReference>
<keyword evidence="8" id="KW-1133">Transmembrane helix</keyword>
<dbReference type="AlphaFoldDB" id="A0A951PJ28"/>
<dbReference type="InterPro" id="IPR036890">
    <property type="entry name" value="HATPase_C_sf"/>
</dbReference>
<dbReference type="CDD" id="cd00075">
    <property type="entry name" value="HATPase"/>
    <property type="match status" value="1"/>
</dbReference>
<dbReference type="SUPFAM" id="SSF47384">
    <property type="entry name" value="Homodimeric domain of signal transducing histidine kinase"/>
    <property type="match status" value="1"/>
</dbReference>
<dbReference type="EMBL" id="JAHHIF010000011">
    <property type="protein sequence ID" value="MBW4544810.1"/>
    <property type="molecule type" value="Genomic_DNA"/>
</dbReference>
<feature type="transmembrane region" description="Helical" evidence="8">
    <location>
        <begin position="185"/>
        <end position="206"/>
    </location>
</feature>
<keyword evidence="3" id="KW-0597">Phosphoprotein</keyword>
<dbReference type="InterPro" id="IPR005467">
    <property type="entry name" value="His_kinase_dom"/>
</dbReference>
<protein>
    <recommendedName>
        <fullName evidence="2">histidine kinase</fullName>
        <ecNumber evidence="2">2.7.13.3</ecNumber>
    </recommendedName>
</protein>
<dbReference type="InterPro" id="IPR007891">
    <property type="entry name" value="CHASE3"/>
</dbReference>
<dbReference type="PRINTS" id="PR00344">
    <property type="entry name" value="BCTRLSENSOR"/>
</dbReference>
<dbReference type="Pfam" id="PF00512">
    <property type="entry name" value="HisKA"/>
    <property type="match status" value="1"/>
</dbReference>
<feature type="domain" description="Histidine kinase" evidence="9">
    <location>
        <begin position="238"/>
        <end position="454"/>
    </location>
</feature>
<evidence type="ECO:0000256" key="2">
    <source>
        <dbReference type="ARBA" id="ARBA00012438"/>
    </source>
</evidence>
<dbReference type="PROSITE" id="PS50109">
    <property type="entry name" value="HIS_KIN"/>
    <property type="match status" value="1"/>
</dbReference>
<keyword evidence="7" id="KW-0175">Coiled coil</keyword>
<feature type="coiled-coil region" evidence="7">
    <location>
        <begin position="144"/>
        <end position="181"/>
    </location>
</feature>
<keyword evidence="5" id="KW-0418">Kinase</keyword>
<dbReference type="PANTHER" id="PTHR43711:SF26">
    <property type="entry name" value="SENSOR HISTIDINE KINASE RCSC"/>
    <property type="match status" value="1"/>
</dbReference>
<organism evidence="10 11">
    <name type="scientific">Symplocastrum torsivum CPER-KK1</name>
    <dbReference type="NCBI Taxonomy" id="450513"/>
    <lineage>
        <taxon>Bacteria</taxon>
        <taxon>Bacillati</taxon>
        <taxon>Cyanobacteriota</taxon>
        <taxon>Cyanophyceae</taxon>
        <taxon>Oscillatoriophycideae</taxon>
        <taxon>Oscillatoriales</taxon>
        <taxon>Microcoleaceae</taxon>
        <taxon>Symplocastrum</taxon>
    </lineage>
</organism>
<gene>
    <name evidence="10" type="ORF">KME25_10265</name>
</gene>
<keyword evidence="4" id="KW-0808">Transferase</keyword>
<evidence type="ECO:0000256" key="5">
    <source>
        <dbReference type="ARBA" id="ARBA00022777"/>
    </source>
</evidence>
<dbReference type="EC" id="2.7.13.3" evidence="2"/>
<evidence type="ECO:0000256" key="6">
    <source>
        <dbReference type="ARBA" id="ARBA00023012"/>
    </source>
</evidence>
<dbReference type="GO" id="GO:0000155">
    <property type="term" value="F:phosphorelay sensor kinase activity"/>
    <property type="evidence" value="ECO:0007669"/>
    <property type="project" value="InterPro"/>
</dbReference>
<dbReference type="InterPro" id="IPR003661">
    <property type="entry name" value="HisK_dim/P_dom"/>
</dbReference>
<sequence length="457" mass="51383">MRWSSEGKWAIGGFALVLMLMGTLSVTSHQNAAQLVESANQVRQTNELLDVLTDISAALTEAESRRWGYILFGDRKELDEYNAAVKSLDDIFDKLRQPLADTPIQKQRLDQLEDLIAERVKLFQQSIETYQGRQSQIVSTDPLIKRTKENLDEIRKIISELETKEEELLEIQVEEAQANLQMRMLIEPVGTVLTFGILSSVFVILYRQMLRRQQAEAFQRKLVQEKELSELKLQLFSMVSHEFRTPLSLILGSAQLLGESIKHQVEPTKLKNLYRIQSSAKMITQLLSDILTLARADAGKLEYSPDWLEMQTFCLNLVEDFQLFSESKCSLKFTDKGSCVHAYVDEKLLYSILSNLLSNAIKYSLPDSPVHFTLICEPERVSFQVRDEGIGIPSENLAQLYEPFSRGSNAKAILGTGLGLAVVKKCLDLQGGAITVNSELGVGTTFTVTIPQAIVST</sequence>
<evidence type="ECO:0000256" key="8">
    <source>
        <dbReference type="SAM" id="Phobius"/>
    </source>
</evidence>
<dbReference type="PANTHER" id="PTHR43711">
    <property type="entry name" value="TWO-COMPONENT HISTIDINE KINASE"/>
    <property type="match status" value="1"/>
</dbReference>
<dbReference type="InterPro" id="IPR050736">
    <property type="entry name" value="Sensor_HK_Regulatory"/>
</dbReference>
<dbReference type="InterPro" id="IPR004358">
    <property type="entry name" value="Sig_transdc_His_kin-like_C"/>
</dbReference>
<dbReference type="Gene3D" id="3.30.565.10">
    <property type="entry name" value="Histidine kinase-like ATPase, C-terminal domain"/>
    <property type="match status" value="1"/>
</dbReference>
<reference evidence="10" key="2">
    <citation type="journal article" date="2022" name="Microbiol. Resour. Announc.">
        <title>Metagenome Sequencing to Explore Phylogenomics of Terrestrial Cyanobacteria.</title>
        <authorList>
            <person name="Ward R.D."/>
            <person name="Stajich J.E."/>
            <person name="Johansen J.R."/>
            <person name="Huntemann M."/>
            <person name="Clum A."/>
            <person name="Foster B."/>
            <person name="Foster B."/>
            <person name="Roux S."/>
            <person name="Palaniappan K."/>
            <person name="Varghese N."/>
            <person name="Mukherjee S."/>
            <person name="Reddy T.B.K."/>
            <person name="Daum C."/>
            <person name="Copeland A."/>
            <person name="Chen I.A."/>
            <person name="Ivanova N.N."/>
            <person name="Kyrpides N.C."/>
            <person name="Shapiro N."/>
            <person name="Eloe-Fadrosh E.A."/>
            <person name="Pietrasiak N."/>
        </authorList>
    </citation>
    <scope>NUCLEOTIDE SEQUENCE</scope>
    <source>
        <strain evidence="10">CPER-KK1</strain>
    </source>
</reference>